<gene>
    <name evidence="2" type="ORF">DGD08_11190</name>
</gene>
<evidence type="ECO:0000313" key="3">
    <source>
        <dbReference type="Proteomes" id="UP000264071"/>
    </source>
</evidence>
<dbReference type="GO" id="GO:0019867">
    <property type="term" value="C:outer membrane"/>
    <property type="evidence" value="ECO:0007669"/>
    <property type="project" value="InterPro"/>
</dbReference>
<dbReference type="InterPro" id="IPR011250">
    <property type="entry name" value="OMP/PagP_B-barrel"/>
</dbReference>
<dbReference type="PANTHER" id="PTHR36920">
    <property type="match status" value="1"/>
</dbReference>
<reference evidence="2 3" key="1">
    <citation type="journal article" date="2018" name="Nat. Biotechnol.">
        <title>A standardized bacterial taxonomy based on genome phylogeny substantially revises the tree of life.</title>
        <authorList>
            <person name="Parks D.H."/>
            <person name="Chuvochina M."/>
            <person name="Waite D.W."/>
            <person name="Rinke C."/>
            <person name="Skarshewski A."/>
            <person name="Chaumeil P.A."/>
            <person name="Hugenholtz P."/>
        </authorList>
    </citation>
    <scope>NUCLEOTIDE SEQUENCE [LARGE SCALE GENOMIC DNA]</scope>
    <source>
        <strain evidence="2">UBA8844</strain>
    </source>
</reference>
<comment type="caution">
    <text evidence="2">The sequence shown here is derived from an EMBL/GenBank/DDBJ whole genome shotgun (WGS) entry which is preliminary data.</text>
</comment>
<proteinExistence type="predicted"/>
<sequence length="215" mass="22777">MRRTIGIMAGTALLMTAPFSHGDAQTAASTTEGSWMIRVRALSLTAANKSDAIPSLGVKADQITVSDKIFPDVDISYFFGKHLAAELVLTYPQQHDVKLGSTKIGHFKHLPPTLLAQYHVLPDAIVRPYIGVGVNLTLISDVDIAVPGVGRLDLEKSSVGVAGQVGADIRLAPGKFLNIDLKRVGIGSDVLLGSTKVSAVRVDPWLASVGLGVRF</sequence>
<evidence type="ECO:0000313" key="2">
    <source>
        <dbReference type="EMBL" id="HCT57754.1"/>
    </source>
</evidence>
<accession>A0A3D4VA99</accession>
<dbReference type="PANTHER" id="PTHR36920:SF1">
    <property type="entry name" value="OUTER MEMBRANE PROTEIN W"/>
    <property type="match status" value="1"/>
</dbReference>
<keyword evidence="1" id="KW-0732">Signal</keyword>
<feature type="chain" id="PRO_5017659800" evidence="1">
    <location>
        <begin position="23"/>
        <end position="215"/>
    </location>
</feature>
<dbReference type="Gene3D" id="2.40.160.20">
    <property type="match status" value="1"/>
</dbReference>
<dbReference type="Proteomes" id="UP000264071">
    <property type="component" value="Unassembled WGS sequence"/>
</dbReference>
<feature type="signal peptide" evidence="1">
    <location>
        <begin position="1"/>
        <end position="22"/>
    </location>
</feature>
<protein>
    <submittedName>
        <fullName evidence="2">OmpW family protein</fullName>
    </submittedName>
</protein>
<dbReference type="Pfam" id="PF03922">
    <property type="entry name" value="OmpW"/>
    <property type="match status" value="1"/>
</dbReference>
<evidence type="ECO:0000256" key="1">
    <source>
        <dbReference type="SAM" id="SignalP"/>
    </source>
</evidence>
<organism evidence="2 3">
    <name type="scientific">Gemmatimonas aurantiaca</name>
    <dbReference type="NCBI Taxonomy" id="173480"/>
    <lineage>
        <taxon>Bacteria</taxon>
        <taxon>Pseudomonadati</taxon>
        <taxon>Gemmatimonadota</taxon>
        <taxon>Gemmatimonadia</taxon>
        <taxon>Gemmatimonadales</taxon>
        <taxon>Gemmatimonadaceae</taxon>
        <taxon>Gemmatimonas</taxon>
    </lineage>
</organism>
<dbReference type="EMBL" id="DPIY01000010">
    <property type="protein sequence ID" value="HCT57754.1"/>
    <property type="molecule type" value="Genomic_DNA"/>
</dbReference>
<name>A0A3D4VA99_9BACT</name>
<dbReference type="AlphaFoldDB" id="A0A3D4VA99"/>
<dbReference type="SUPFAM" id="SSF56925">
    <property type="entry name" value="OMPA-like"/>
    <property type="match status" value="1"/>
</dbReference>
<dbReference type="GO" id="GO:0055085">
    <property type="term" value="P:transmembrane transport"/>
    <property type="evidence" value="ECO:0007669"/>
    <property type="project" value="TreeGrafter"/>
</dbReference>
<dbReference type="InterPro" id="IPR005618">
    <property type="entry name" value="OMPW"/>
</dbReference>